<dbReference type="Pfam" id="PF12680">
    <property type="entry name" value="SnoaL_2"/>
    <property type="match status" value="1"/>
</dbReference>
<feature type="domain" description="SnoaL-like" evidence="2">
    <location>
        <begin position="172"/>
        <end position="275"/>
    </location>
</feature>
<gene>
    <name evidence="3" type="ORF">Daura_36615</name>
</gene>
<dbReference type="EMBL" id="CP073767">
    <property type="protein sequence ID" value="UWZ52171.1"/>
    <property type="molecule type" value="Genomic_DNA"/>
</dbReference>
<sequence>MDIVADIVPDLAEALQPITFTDRGAEEVTALIVDAVVAWGEARGWRSYRRAASVVRLPAPYERQHSVVDVAFARPDGPPVVVEVDHGDRRRTVDKLAAEAGAGRVAVWVRWGHGRLAAPDGVHLVALPVTARTGPGSQQRRYSRERDRPAPRHSSGGGTYTAEELDPDTALVLRAYAAFARGDIDAAVRDLAPDVDWVEPDEFPGGGHHRGPAAVAAYLRASYEGWAELHSEPVAHRRGEQIVVVHHVWGVLRDGSHAEATVADVFTVEDGRVVLMMAYADPADAFR</sequence>
<dbReference type="OrthoDB" id="4206639at2"/>
<evidence type="ECO:0000259" key="2">
    <source>
        <dbReference type="Pfam" id="PF12680"/>
    </source>
</evidence>
<evidence type="ECO:0000313" key="3">
    <source>
        <dbReference type="EMBL" id="UWZ52171.1"/>
    </source>
</evidence>
<dbReference type="KEGG" id="daur:Daura_36615"/>
<evidence type="ECO:0000256" key="1">
    <source>
        <dbReference type="SAM" id="MobiDB-lite"/>
    </source>
</evidence>
<dbReference type="PANTHER" id="PTHR41252">
    <property type="entry name" value="BLR2505 PROTEIN"/>
    <property type="match status" value="1"/>
</dbReference>
<dbReference type="Proteomes" id="UP001058003">
    <property type="component" value="Chromosome"/>
</dbReference>
<dbReference type="Gene3D" id="3.10.450.50">
    <property type="match status" value="1"/>
</dbReference>
<dbReference type="PANTHER" id="PTHR41252:SF1">
    <property type="entry name" value="BLR2505 PROTEIN"/>
    <property type="match status" value="1"/>
</dbReference>
<dbReference type="SUPFAM" id="SSF54427">
    <property type="entry name" value="NTF2-like"/>
    <property type="match status" value="1"/>
</dbReference>
<keyword evidence="4" id="KW-1185">Reference proteome</keyword>
<protein>
    <submittedName>
        <fullName evidence="3">Nuclear transport factor 2 family protein</fullName>
    </submittedName>
</protein>
<accession>A0A9Q9IAF6</accession>
<feature type="region of interest" description="Disordered" evidence="1">
    <location>
        <begin position="129"/>
        <end position="163"/>
    </location>
</feature>
<reference evidence="3" key="1">
    <citation type="submission" date="2021-04" db="EMBL/GenBank/DDBJ databases">
        <title>Dactylosporangium aurantiacum NRRL B-8018 full assembly.</title>
        <authorList>
            <person name="Hartkoorn R.C."/>
            <person name="Beaudoing E."/>
            <person name="Hot D."/>
        </authorList>
    </citation>
    <scope>NUCLEOTIDE SEQUENCE</scope>
    <source>
        <strain evidence="3">NRRL B-8018</strain>
    </source>
</reference>
<dbReference type="InterPro" id="IPR032710">
    <property type="entry name" value="NTF2-like_dom_sf"/>
</dbReference>
<evidence type="ECO:0000313" key="4">
    <source>
        <dbReference type="Proteomes" id="UP001058003"/>
    </source>
</evidence>
<proteinExistence type="predicted"/>
<dbReference type="InterPro" id="IPR037401">
    <property type="entry name" value="SnoaL-like"/>
</dbReference>
<organism evidence="3 4">
    <name type="scientific">Dactylosporangium aurantiacum</name>
    <dbReference type="NCBI Taxonomy" id="35754"/>
    <lineage>
        <taxon>Bacteria</taxon>
        <taxon>Bacillati</taxon>
        <taxon>Actinomycetota</taxon>
        <taxon>Actinomycetes</taxon>
        <taxon>Micromonosporales</taxon>
        <taxon>Micromonosporaceae</taxon>
        <taxon>Dactylosporangium</taxon>
    </lineage>
</organism>
<name>A0A9Q9IAF6_9ACTN</name>
<dbReference type="RefSeq" id="WP_063745653.1">
    <property type="nucleotide sequence ID" value="NZ_CP073767.1"/>
</dbReference>
<dbReference type="AlphaFoldDB" id="A0A9Q9IAF6"/>